<feature type="compositionally biased region" description="Acidic residues" evidence="1">
    <location>
        <begin position="83"/>
        <end position="94"/>
    </location>
</feature>
<reference evidence="2" key="1">
    <citation type="journal article" date="2019" name="PLoS Negl. Trop. Dis.">
        <title>Revisiting the worldwide diversity of Leptospira species in the environment.</title>
        <authorList>
            <person name="Vincent A.T."/>
            <person name="Schiettekatte O."/>
            <person name="Bourhy P."/>
            <person name="Veyrier F.J."/>
            <person name="Picardeau M."/>
        </authorList>
    </citation>
    <scope>NUCLEOTIDE SEQUENCE [LARGE SCALE GENOMIC DNA]</scope>
    <source>
        <strain evidence="2">SSS9</strain>
    </source>
</reference>
<proteinExistence type="predicted"/>
<name>A0A4R9FMR3_9LEPT</name>
<comment type="caution">
    <text evidence="2">The sequence shown here is derived from an EMBL/GenBank/DDBJ whole genome shotgun (WGS) entry which is preliminary data.</text>
</comment>
<keyword evidence="3" id="KW-1185">Reference proteome</keyword>
<sequence length="281" mass="31408">MKRFLPLTFLFLPWTAIFSVPTELDQKTVKYLGGNKIDGPMDYLKMGNSFKNGELIVLAQGGGGGGNLPSSGLSRTEKKEKTDDEDEEALEEESAPTFYDNRKPELGFWIGASNPFPGSAAQEVLNTTLGGGLFFRVPWPWLFYLEFGSSYSNYLSRSERALTTIPVYGALVYKIPIELPISFMAKAGMGEAYVVARPANTSRWDHMMYAGFEASFIAGKKIRIGVRVDYNKIYESDLNAPAGTKYPYVGPTVESRLNDPYYYKTVNTEFFHFGLMVSVFL</sequence>
<dbReference type="AlphaFoldDB" id="A0A4R9FMR3"/>
<evidence type="ECO:0000313" key="3">
    <source>
        <dbReference type="Proteomes" id="UP000297453"/>
    </source>
</evidence>
<protein>
    <recommendedName>
        <fullName evidence="4">Outer membrane protein beta-barrel domain-containing protein</fullName>
    </recommendedName>
</protein>
<evidence type="ECO:0000256" key="1">
    <source>
        <dbReference type="SAM" id="MobiDB-lite"/>
    </source>
</evidence>
<dbReference type="OrthoDB" id="339602at2"/>
<evidence type="ECO:0008006" key="4">
    <source>
        <dbReference type="Google" id="ProtNLM"/>
    </source>
</evidence>
<organism evidence="2 3">
    <name type="scientific">Leptospira semungkisensis</name>
    <dbReference type="NCBI Taxonomy" id="2484985"/>
    <lineage>
        <taxon>Bacteria</taxon>
        <taxon>Pseudomonadati</taxon>
        <taxon>Spirochaetota</taxon>
        <taxon>Spirochaetia</taxon>
        <taxon>Leptospirales</taxon>
        <taxon>Leptospiraceae</taxon>
        <taxon>Leptospira</taxon>
    </lineage>
</organism>
<gene>
    <name evidence="2" type="ORF">EHO59_17710</name>
</gene>
<evidence type="ECO:0000313" key="2">
    <source>
        <dbReference type="EMBL" id="TGJ99672.1"/>
    </source>
</evidence>
<dbReference type="EMBL" id="RQEP01000019">
    <property type="protein sequence ID" value="TGJ99672.1"/>
    <property type="molecule type" value="Genomic_DNA"/>
</dbReference>
<dbReference type="Proteomes" id="UP000297453">
    <property type="component" value="Unassembled WGS sequence"/>
</dbReference>
<feature type="region of interest" description="Disordered" evidence="1">
    <location>
        <begin position="62"/>
        <end position="96"/>
    </location>
</feature>
<dbReference type="RefSeq" id="WP_135589763.1">
    <property type="nucleotide sequence ID" value="NZ_RQEP01000019.1"/>
</dbReference>
<accession>A0A4R9FMR3</accession>